<dbReference type="PANTHER" id="PTHR30203">
    <property type="entry name" value="OUTER MEMBRANE CATION EFFLUX PROTEIN"/>
    <property type="match status" value="1"/>
</dbReference>
<dbReference type="Gene3D" id="1.20.1600.10">
    <property type="entry name" value="Outer membrane efflux proteins (OEP)"/>
    <property type="match status" value="1"/>
</dbReference>
<evidence type="ECO:0000256" key="3">
    <source>
        <dbReference type="SAM" id="SignalP"/>
    </source>
</evidence>
<accession>A0A839IX92</accession>
<dbReference type="Pfam" id="PF02321">
    <property type="entry name" value="OEP"/>
    <property type="match status" value="1"/>
</dbReference>
<dbReference type="Proteomes" id="UP000565262">
    <property type="component" value="Unassembled WGS sequence"/>
</dbReference>
<comment type="similarity">
    <text evidence="1">Belongs to the outer membrane factor (OMF) (TC 1.B.17) family.</text>
</comment>
<reference evidence="4 5" key="1">
    <citation type="submission" date="2020-08" db="EMBL/GenBank/DDBJ databases">
        <title>Oceanospirillum sp. nov. isolated from marine sediment.</title>
        <authorList>
            <person name="Ji X."/>
        </authorList>
    </citation>
    <scope>NUCLEOTIDE SEQUENCE [LARGE SCALE GENOMIC DNA]</scope>
    <source>
        <strain evidence="4 5">D5</strain>
    </source>
</reference>
<evidence type="ECO:0000313" key="4">
    <source>
        <dbReference type="EMBL" id="MBB1489412.1"/>
    </source>
</evidence>
<evidence type="ECO:0000256" key="2">
    <source>
        <dbReference type="SAM" id="Coils"/>
    </source>
</evidence>
<feature type="chain" id="PRO_5032876017" evidence="3">
    <location>
        <begin position="21"/>
        <end position="419"/>
    </location>
</feature>
<dbReference type="InterPro" id="IPR003423">
    <property type="entry name" value="OMP_efflux"/>
</dbReference>
<dbReference type="GO" id="GO:0015562">
    <property type="term" value="F:efflux transmembrane transporter activity"/>
    <property type="evidence" value="ECO:0007669"/>
    <property type="project" value="InterPro"/>
</dbReference>
<organism evidence="4 5">
    <name type="scientific">Oceanospirillum sediminis</name>
    <dbReference type="NCBI Taxonomy" id="2760088"/>
    <lineage>
        <taxon>Bacteria</taxon>
        <taxon>Pseudomonadati</taxon>
        <taxon>Pseudomonadota</taxon>
        <taxon>Gammaproteobacteria</taxon>
        <taxon>Oceanospirillales</taxon>
        <taxon>Oceanospirillaceae</taxon>
        <taxon>Oceanospirillum</taxon>
    </lineage>
</organism>
<keyword evidence="5" id="KW-1185">Reference proteome</keyword>
<dbReference type="RefSeq" id="WP_182811600.1">
    <property type="nucleotide sequence ID" value="NZ_JACJFM010000053.1"/>
</dbReference>
<feature type="coiled-coil region" evidence="2">
    <location>
        <begin position="174"/>
        <end position="201"/>
    </location>
</feature>
<name>A0A839IX92_9GAMM</name>
<comment type="caution">
    <text evidence="4">The sequence shown here is derived from an EMBL/GenBank/DDBJ whole genome shotgun (WGS) entry which is preliminary data.</text>
</comment>
<dbReference type="SUPFAM" id="SSF56954">
    <property type="entry name" value="Outer membrane efflux proteins (OEP)"/>
    <property type="match status" value="1"/>
</dbReference>
<evidence type="ECO:0000313" key="5">
    <source>
        <dbReference type="Proteomes" id="UP000565262"/>
    </source>
</evidence>
<dbReference type="AlphaFoldDB" id="A0A839IX92"/>
<evidence type="ECO:0000256" key="1">
    <source>
        <dbReference type="ARBA" id="ARBA00007613"/>
    </source>
</evidence>
<keyword evidence="2" id="KW-0175">Coiled coil</keyword>
<protein>
    <submittedName>
        <fullName evidence="4">TolC family protein</fullName>
    </submittedName>
</protein>
<proteinExistence type="inferred from homology"/>
<gene>
    <name evidence="4" type="ORF">H4O21_22635</name>
</gene>
<dbReference type="EMBL" id="JACJFM010000053">
    <property type="protein sequence ID" value="MBB1489412.1"/>
    <property type="molecule type" value="Genomic_DNA"/>
</dbReference>
<sequence length="419" mass="48522">MSARFLWLAVAITASNLSHAQVFNLDQAEEKALQQDFLQQTFSYRQQSILAQGEAAAQWSDPTFKVGLANIPMDSLRLNDDPMTQLVLGVSQALPRGDSLSIKRSAAQLKSSQLSEQSELRKLQVRQKVRTLWFDIHYRIRVQQILKHKQQVIRQNLDNMVSGFALGAMQSQDLLEAELELDRIREKIMAHQQKEQALRVQLSRWTGQPADQYLQTALPDWTSATLWQSLNNLTEQQQMLLNHPVIRQIQTEVRYQQNQVELARTAYDPAFRIDISYGHRWSELPNGSDRSDLLSAFVTVDVPLFPEKRQDRQYQAAVYQVSAAQAERDERLRQYQGELSEVLTQLQFIQQRLSLYQDKLLPQAKSRIQASEQAYQANTGVFDRLTQAYTQELNLNLEYQKLRTEQAQLQTRLRFFQGL</sequence>
<keyword evidence="3" id="KW-0732">Signal</keyword>
<feature type="signal peptide" evidence="3">
    <location>
        <begin position="1"/>
        <end position="20"/>
    </location>
</feature>
<dbReference type="InterPro" id="IPR010131">
    <property type="entry name" value="MdtP/NodT-like"/>
</dbReference>